<reference evidence="2" key="1">
    <citation type="journal article" date="2023" name="Mol. Ecol. Resour.">
        <title>Chromosome-level genome assembly of a triploid poplar Populus alba 'Berolinensis'.</title>
        <authorList>
            <person name="Chen S."/>
            <person name="Yu Y."/>
            <person name="Wang X."/>
            <person name="Wang S."/>
            <person name="Zhang T."/>
            <person name="Zhou Y."/>
            <person name="He R."/>
            <person name="Meng N."/>
            <person name="Wang Y."/>
            <person name="Liu W."/>
            <person name="Liu Z."/>
            <person name="Liu J."/>
            <person name="Guo Q."/>
            <person name="Huang H."/>
            <person name="Sederoff R.R."/>
            <person name="Wang G."/>
            <person name="Qu G."/>
            <person name="Chen S."/>
        </authorList>
    </citation>
    <scope>NUCLEOTIDE SEQUENCE</scope>
    <source>
        <strain evidence="2">SC-2020</strain>
    </source>
</reference>
<accession>A0AAD6M3I0</accession>
<keyword evidence="2" id="KW-0413">Isomerase</keyword>
<feature type="region of interest" description="Disordered" evidence="1">
    <location>
        <begin position="1"/>
        <end position="25"/>
    </location>
</feature>
<dbReference type="Proteomes" id="UP001164929">
    <property type="component" value="Chromosome 12"/>
</dbReference>
<comment type="caution">
    <text evidence="2">The sequence shown here is derived from an EMBL/GenBank/DDBJ whole genome shotgun (WGS) entry which is preliminary data.</text>
</comment>
<name>A0AAD6M3I0_9ROSI</name>
<sequence>MHAAGSHLGLSTPPPATSNDLVVASAGPGGISTVDALCSLARPNGATV</sequence>
<evidence type="ECO:0000313" key="2">
    <source>
        <dbReference type="EMBL" id="KAJ6978214.1"/>
    </source>
</evidence>
<dbReference type="EMBL" id="JAQIZT010000012">
    <property type="protein sequence ID" value="KAJ6978214.1"/>
    <property type="molecule type" value="Genomic_DNA"/>
</dbReference>
<proteinExistence type="predicted"/>
<organism evidence="2 3">
    <name type="scientific">Populus alba x Populus x berolinensis</name>
    <dbReference type="NCBI Taxonomy" id="444605"/>
    <lineage>
        <taxon>Eukaryota</taxon>
        <taxon>Viridiplantae</taxon>
        <taxon>Streptophyta</taxon>
        <taxon>Embryophyta</taxon>
        <taxon>Tracheophyta</taxon>
        <taxon>Spermatophyta</taxon>
        <taxon>Magnoliopsida</taxon>
        <taxon>eudicotyledons</taxon>
        <taxon>Gunneridae</taxon>
        <taxon>Pentapetalae</taxon>
        <taxon>rosids</taxon>
        <taxon>fabids</taxon>
        <taxon>Malpighiales</taxon>
        <taxon>Salicaceae</taxon>
        <taxon>Saliceae</taxon>
        <taxon>Populus</taxon>
    </lineage>
</organism>
<evidence type="ECO:0000256" key="1">
    <source>
        <dbReference type="SAM" id="MobiDB-lite"/>
    </source>
</evidence>
<gene>
    <name evidence="2" type="ORF">NC653_029952</name>
</gene>
<dbReference type="GO" id="GO:0016853">
    <property type="term" value="F:isomerase activity"/>
    <property type="evidence" value="ECO:0007669"/>
    <property type="project" value="UniProtKB-KW"/>
</dbReference>
<protein>
    <submittedName>
        <fullName evidence="2">3-hexulose-6-phosphate isomerase-like</fullName>
    </submittedName>
</protein>
<keyword evidence="3" id="KW-1185">Reference proteome</keyword>
<evidence type="ECO:0000313" key="3">
    <source>
        <dbReference type="Proteomes" id="UP001164929"/>
    </source>
</evidence>
<dbReference type="AlphaFoldDB" id="A0AAD6M3I0"/>